<sequence>MGQYSEILKTPAGEKSGQKSEDAPEGSDRQVLVDSDDTQPPTQEPWTRGKFIDSQDPFASDEIDDPVGKIVEDTLAAINANLGKNDDNK</sequence>
<feature type="region of interest" description="Disordered" evidence="1">
    <location>
        <begin position="1"/>
        <end position="64"/>
    </location>
</feature>
<evidence type="ECO:0000313" key="3">
    <source>
        <dbReference type="Proteomes" id="UP000027138"/>
    </source>
</evidence>
<name>A0A067KVI9_JATCU</name>
<feature type="compositionally biased region" description="Basic and acidic residues" evidence="1">
    <location>
        <begin position="16"/>
        <end position="28"/>
    </location>
</feature>
<dbReference type="AlphaFoldDB" id="A0A067KVI9"/>
<proteinExistence type="predicted"/>
<dbReference type="EMBL" id="KK914464">
    <property type="protein sequence ID" value="KDP35874.1"/>
    <property type="molecule type" value="Genomic_DNA"/>
</dbReference>
<accession>A0A067KVI9</accession>
<dbReference type="Proteomes" id="UP000027138">
    <property type="component" value="Unassembled WGS sequence"/>
</dbReference>
<evidence type="ECO:0000256" key="1">
    <source>
        <dbReference type="SAM" id="MobiDB-lite"/>
    </source>
</evidence>
<gene>
    <name evidence="2" type="ORF">JCGZ_10444</name>
</gene>
<reference evidence="2 3" key="1">
    <citation type="journal article" date="2014" name="PLoS ONE">
        <title>Global Analysis of Gene Expression Profiles in Physic Nut (Jatropha curcas L.) Seedlings Exposed to Salt Stress.</title>
        <authorList>
            <person name="Zhang L."/>
            <person name="Zhang C."/>
            <person name="Wu P."/>
            <person name="Chen Y."/>
            <person name="Li M."/>
            <person name="Jiang H."/>
            <person name="Wu G."/>
        </authorList>
    </citation>
    <scope>NUCLEOTIDE SEQUENCE [LARGE SCALE GENOMIC DNA]</scope>
    <source>
        <strain evidence="3">cv. GZQX0401</strain>
        <tissue evidence="2">Young leaves</tissue>
    </source>
</reference>
<organism evidence="2 3">
    <name type="scientific">Jatropha curcas</name>
    <name type="common">Barbados nut</name>
    <dbReference type="NCBI Taxonomy" id="180498"/>
    <lineage>
        <taxon>Eukaryota</taxon>
        <taxon>Viridiplantae</taxon>
        <taxon>Streptophyta</taxon>
        <taxon>Embryophyta</taxon>
        <taxon>Tracheophyta</taxon>
        <taxon>Spermatophyta</taxon>
        <taxon>Magnoliopsida</taxon>
        <taxon>eudicotyledons</taxon>
        <taxon>Gunneridae</taxon>
        <taxon>Pentapetalae</taxon>
        <taxon>rosids</taxon>
        <taxon>fabids</taxon>
        <taxon>Malpighiales</taxon>
        <taxon>Euphorbiaceae</taxon>
        <taxon>Crotonoideae</taxon>
        <taxon>Jatropheae</taxon>
        <taxon>Jatropha</taxon>
    </lineage>
</organism>
<keyword evidence="3" id="KW-1185">Reference proteome</keyword>
<evidence type="ECO:0000313" key="2">
    <source>
        <dbReference type="EMBL" id="KDP35874.1"/>
    </source>
</evidence>
<protein>
    <submittedName>
        <fullName evidence="2">Uncharacterized protein</fullName>
    </submittedName>
</protein>